<dbReference type="SUPFAM" id="SSF53927">
    <property type="entry name" value="Cytidine deaminase-like"/>
    <property type="match status" value="1"/>
</dbReference>
<feature type="domain" description="MGS-like" evidence="9">
    <location>
        <begin position="1"/>
        <end position="142"/>
    </location>
</feature>
<dbReference type="Pfam" id="PF02142">
    <property type="entry name" value="MGS"/>
    <property type="match status" value="1"/>
</dbReference>
<dbReference type="InterPro" id="IPR024051">
    <property type="entry name" value="AICAR_Tfase_dup_dom_sf"/>
</dbReference>
<comment type="pathway">
    <text evidence="1 8">Purine metabolism; IMP biosynthesis via de novo pathway; IMP from 5-formamido-1-(5-phospho-D-ribosyl)imidazole-4-carboxamide: step 1/1.</text>
</comment>
<dbReference type="Proteomes" id="UP000671862">
    <property type="component" value="Chromosome"/>
</dbReference>
<keyword evidence="5 8" id="KW-0658">Purine biosynthesis</keyword>
<dbReference type="Pfam" id="PF01808">
    <property type="entry name" value="AICARFT_IMPCHas"/>
    <property type="match status" value="1"/>
</dbReference>
<dbReference type="InterPro" id="IPR016193">
    <property type="entry name" value="Cytidine_deaminase-like"/>
</dbReference>
<gene>
    <name evidence="8 10" type="primary">purH</name>
    <name evidence="10" type="ORF">JYK00_01820</name>
</gene>
<dbReference type="GO" id="GO:0004643">
    <property type="term" value="F:phosphoribosylaminoimidazolecarboxamide formyltransferase activity"/>
    <property type="evidence" value="ECO:0007669"/>
    <property type="project" value="UniProtKB-EC"/>
</dbReference>
<dbReference type="EC" id="2.1.2.3" evidence="8"/>
<dbReference type="SMART" id="SM00798">
    <property type="entry name" value="AICARFT_IMPCHas"/>
    <property type="match status" value="1"/>
</dbReference>
<evidence type="ECO:0000256" key="2">
    <source>
        <dbReference type="ARBA" id="ARBA00004954"/>
    </source>
</evidence>
<dbReference type="PROSITE" id="PS51855">
    <property type="entry name" value="MGS"/>
    <property type="match status" value="1"/>
</dbReference>
<evidence type="ECO:0000256" key="5">
    <source>
        <dbReference type="ARBA" id="ARBA00022755"/>
    </source>
</evidence>
<protein>
    <recommendedName>
        <fullName evidence="8">Bifunctional purine biosynthesis protein PurH</fullName>
    </recommendedName>
    <domain>
        <recommendedName>
            <fullName evidence="8">Phosphoribosylaminoimidazolecarboxamide formyltransferase</fullName>
            <ecNumber evidence="8">2.1.2.3</ecNumber>
        </recommendedName>
        <alternativeName>
            <fullName evidence="8">AICAR transformylase</fullName>
        </alternativeName>
    </domain>
    <domain>
        <recommendedName>
            <fullName evidence="8">IMP cyclohydrolase</fullName>
            <ecNumber evidence="8">3.5.4.10</ecNumber>
        </recommendedName>
        <alternativeName>
            <fullName evidence="8">ATIC</fullName>
        </alternativeName>
        <alternativeName>
            <fullName evidence="8">IMP synthase</fullName>
        </alternativeName>
        <alternativeName>
            <fullName evidence="8">Inosinicase</fullName>
        </alternativeName>
    </domain>
</protein>
<evidence type="ECO:0000259" key="9">
    <source>
        <dbReference type="PROSITE" id="PS51855"/>
    </source>
</evidence>
<dbReference type="InterPro" id="IPR036914">
    <property type="entry name" value="MGS-like_dom_sf"/>
</dbReference>
<proteinExistence type="inferred from homology"/>
<reference evidence="10 11" key="1">
    <citation type="submission" date="2021-03" db="EMBL/GenBank/DDBJ databases">
        <title>Thermosipho ferrireducens sp.nov., an anaerobic thermophilic iron-reducing bacterium isolated from a deep-sea hydrothermal sulfide deposits.</title>
        <authorList>
            <person name="Zeng X."/>
            <person name="Chen Y."/>
            <person name="Shao Z."/>
        </authorList>
    </citation>
    <scope>NUCLEOTIDE SEQUENCE [LARGE SCALE GENOMIC DNA]</scope>
    <source>
        <strain evidence="10 11">JL129W03</strain>
    </source>
</reference>
<evidence type="ECO:0000256" key="3">
    <source>
        <dbReference type="ARBA" id="ARBA00007667"/>
    </source>
</evidence>
<dbReference type="Gene3D" id="3.40.140.20">
    <property type="match status" value="2"/>
</dbReference>
<keyword evidence="11" id="KW-1185">Reference proteome</keyword>
<comment type="pathway">
    <text evidence="2 8">Purine metabolism; IMP biosynthesis via de novo pathway; 5-formamido-1-(5-phospho-D-ribosyl)imidazole-4-carboxamide from 5-amino-1-(5-phospho-D-ribosyl)imidazole-4-carboxamide (10-formyl THF route): step 1/1.</text>
</comment>
<dbReference type="SUPFAM" id="SSF52335">
    <property type="entry name" value="Methylglyoxal synthase-like"/>
    <property type="match status" value="1"/>
</dbReference>
<dbReference type="PANTHER" id="PTHR11692:SF0">
    <property type="entry name" value="BIFUNCTIONAL PURINE BIOSYNTHESIS PROTEIN ATIC"/>
    <property type="match status" value="1"/>
</dbReference>
<dbReference type="PIRSF" id="PIRSF000414">
    <property type="entry name" value="AICARFT_IMPCHas"/>
    <property type="match status" value="1"/>
</dbReference>
<dbReference type="CDD" id="cd01421">
    <property type="entry name" value="IMPCH"/>
    <property type="match status" value="1"/>
</dbReference>
<evidence type="ECO:0000313" key="10">
    <source>
        <dbReference type="EMBL" id="QTA38301.1"/>
    </source>
</evidence>
<evidence type="ECO:0000256" key="4">
    <source>
        <dbReference type="ARBA" id="ARBA00022679"/>
    </source>
</evidence>
<dbReference type="EMBL" id="CP071446">
    <property type="protein sequence ID" value="QTA38301.1"/>
    <property type="molecule type" value="Genomic_DNA"/>
</dbReference>
<comment type="catalytic activity">
    <reaction evidence="8">
        <text>IMP + H2O = 5-formamido-1-(5-phospho-D-ribosyl)imidazole-4-carboxamide</text>
        <dbReference type="Rhea" id="RHEA:18445"/>
        <dbReference type="ChEBI" id="CHEBI:15377"/>
        <dbReference type="ChEBI" id="CHEBI:58053"/>
        <dbReference type="ChEBI" id="CHEBI:58467"/>
        <dbReference type="EC" id="3.5.4.10"/>
    </reaction>
</comment>
<evidence type="ECO:0000256" key="1">
    <source>
        <dbReference type="ARBA" id="ARBA00004844"/>
    </source>
</evidence>
<dbReference type="Gene3D" id="3.40.50.1380">
    <property type="entry name" value="Methylglyoxal synthase-like domain"/>
    <property type="match status" value="1"/>
</dbReference>
<keyword evidence="6 8" id="KW-0378">Hydrolase</keyword>
<organism evidence="10 11">
    <name type="scientific">Thermosipho ferrireducens</name>
    <dbReference type="NCBI Taxonomy" id="2571116"/>
    <lineage>
        <taxon>Bacteria</taxon>
        <taxon>Thermotogati</taxon>
        <taxon>Thermotogota</taxon>
        <taxon>Thermotogae</taxon>
        <taxon>Thermotogales</taxon>
        <taxon>Fervidobacteriaceae</taxon>
        <taxon>Thermosipho</taxon>
    </lineage>
</organism>
<keyword evidence="7 8" id="KW-0511">Multifunctional enzyme</keyword>
<dbReference type="GO" id="GO:0003937">
    <property type="term" value="F:IMP cyclohydrolase activity"/>
    <property type="evidence" value="ECO:0007669"/>
    <property type="project" value="UniProtKB-EC"/>
</dbReference>
<evidence type="ECO:0000256" key="6">
    <source>
        <dbReference type="ARBA" id="ARBA00022801"/>
    </source>
</evidence>
<dbReference type="InterPro" id="IPR011607">
    <property type="entry name" value="MGS-like_dom"/>
</dbReference>
<dbReference type="HAMAP" id="MF_00139">
    <property type="entry name" value="PurH"/>
    <property type="match status" value="1"/>
</dbReference>
<comment type="similarity">
    <text evidence="3 8">Belongs to the PurH family.</text>
</comment>
<accession>A0ABX7S8W3</accession>
<comment type="domain">
    <text evidence="8">The IMP cyclohydrolase activity resides in the N-terminal region.</text>
</comment>
<dbReference type="SMART" id="SM00851">
    <property type="entry name" value="MGS"/>
    <property type="match status" value="1"/>
</dbReference>
<dbReference type="EC" id="3.5.4.10" evidence="8"/>
<dbReference type="NCBIfam" id="NF002049">
    <property type="entry name" value="PRK00881.1"/>
    <property type="match status" value="1"/>
</dbReference>
<name>A0ABX7S8W3_9BACT</name>
<evidence type="ECO:0000313" key="11">
    <source>
        <dbReference type="Proteomes" id="UP000671862"/>
    </source>
</evidence>
<keyword evidence="4 8" id="KW-0808">Transferase</keyword>
<sequence length="500" mass="56450">MKRALISVFDKSNVEFLAAALVENDFEIISTGNTAKYLLKKGINVIDIEKITNFPEILDGRVKTLHPKVHGGILARDTMEDKEILEKLNIKKIDLVYVNLYPFEEKLKEGLKIKDLIEYIDIGGPTLIRAAAKNFENTIVLVDPGDIKLVMEKIKKGFIDYETRLYLAAKAFNLTAYYDSLISNYFNRLSKNYFPEYFTPSLKRKKELRYGENPHQRAVFYENSFEEGFFNTFEQLNGKELSYNNFKDIDVAWKIVNEFDDEMVCCAVKHQTPCGVAIGTNNLEAFKKAYECDPVSIFGGIVAFNHKVTAQTASEMKKIFLEVIIAPDFEDEALEILSKKKNLRIIKASKKPEDKLEFSTVDGGVLVQERDVELFENLKLVTGEKVSDSLMEELIFAFKVVKHAKSNAIVVSKDKAAKGIGSGQPNRIWAAIDALDRAKDGVVLASDAFFPFDDVVRKAGEYKIKAIIQPGGSIRDNDSIKAAEELGIAMVFTGMRHFKH</sequence>
<dbReference type="RefSeq" id="WP_207567020.1">
    <property type="nucleotide sequence ID" value="NZ_CP071446.1"/>
</dbReference>
<dbReference type="PANTHER" id="PTHR11692">
    <property type="entry name" value="BIFUNCTIONAL PURINE BIOSYNTHESIS PROTEIN PURH"/>
    <property type="match status" value="1"/>
</dbReference>
<comment type="catalytic activity">
    <reaction evidence="8">
        <text>(6R)-10-formyltetrahydrofolate + 5-amino-1-(5-phospho-beta-D-ribosyl)imidazole-4-carboxamide = 5-formamido-1-(5-phospho-D-ribosyl)imidazole-4-carboxamide + (6S)-5,6,7,8-tetrahydrofolate</text>
        <dbReference type="Rhea" id="RHEA:22192"/>
        <dbReference type="ChEBI" id="CHEBI:57453"/>
        <dbReference type="ChEBI" id="CHEBI:58467"/>
        <dbReference type="ChEBI" id="CHEBI:58475"/>
        <dbReference type="ChEBI" id="CHEBI:195366"/>
        <dbReference type="EC" id="2.1.2.3"/>
    </reaction>
</comment>
<evidence type="ECO:0000256" key="7">
    <source>
        <dbReference type="ARBA" id="ARBA00023268"/>
    </source>
</evidence>
<dbReference type="InterPro" id="IPR002695">
    <property type="entry name" value="PurH-like"/>
</dbReference>
<dbReference type="NCBIfam" id="TIGR00355">
    <property type="entry name" value="purH"/>
    <property type="match status" value="1"/>
</dbReference>
<evidence type="ECO:0000256" key="8">
    <source>
        <dbReference type="HAMAP-Rule" id="MF_00139"/>
    </source>
</evidence>